<keyword evidence="2" id="KW-0812">Transmembrane</keyword>
<dbReference type="Proteomes" id="UP001500320">
    <property type="component" value="Unassembled WGS sequence"/>
</dbReference>
<dbReference type="InterPro" id="IPR005183">
    <property type="entry name" value="DUF305_CopM-like"/>
</dbReference>
<name>A0ABP6N5P0_9ACTN</name>
<evidence type="ECO:0000256" key="1">
    <source>
        <dbReference type="SAM" id="MobiDB-lite"/>
    </source>
</evidence>
<feature type="domain" description="DUF305" evidence="3">
    <location>
        <begin position="111"/>
        <end position="257"/>
    </location>
</feature>
<keyword evidence="5" id="KW-1185">Reference proteome</keyword>
<gene>
    <name evidence="4" type="ORF">GCM10010466_30300</name>
</gene>
<sequence length="347" mass="38384">MRLTPFRVRLTPLRARLTPLRRNVAIATAVAVGAVGVPVTIAWSTSSGNPGAVMWTAPNVAAAPGVAAAPRHRHGDHGSGLQPFPTPTVAYEFGESLAELEGEELEIAALAQMIPHHRAGVEMSRLEVQRGVDPRIRTHAENIVAFQGFQVQQLVRWLREWYGLTPEQAVRSLPRELRQEIAEAEEHLEEMLDELRETPAGRRFDVEFVRWMIPHHVWGIVTFLEAATRAVHPELRVAASTVNDVQQFQITDMRTWLSFQDGDHDHGDHDHDGRDGRGGRHDRDKDDDVADVDFGDDDDDDDDGRHGRHGRHDRDKDDDVSGVGGVGGADDDDDDGRGGHGGRGGHH</sequence>
<accession>A0ABP6N5P0</accession>
<dbReference type="Gene3D" id="1.20.1260.10">
    <property type="match status" value="1"/>
</dbReference>
<feature type="compositionally biased region" description="Basic and acidic residues" evidence="1">
    <location>
        <begin position="264"/>
        <end position="286"/>
    </location>
</feature>
<dbReference type="InterPro" id="IPR012347">
    <property type="entry name" value="Ferritin-like"/>
</dbReference>
<comment type="caution">
    <text evidence="4">The sequence shown here is derived from an EMBL/GenBank/DDBJ whole genome shotgun (WGS) entry which is preliminary data.</text>
</comment>
<protein>
    <recommendedName>
        <fullName evidence="3">DUF305 domain-containing protein</fullName>
    </recommendedName>
</protein>
<evidence type="ECO:0000256" key="2">
    <source>
        <dbReference type="SAM" id="Phobius"/>
    </source>
</evidence>
<dbReference type="PANTHER" id="PTHR36933:SF1">
    <property type="entry name" value="SLL0788 PROTEIN"/>
    <property type="match status" value="1"/>
</dbReference>
<organism evidence="4 5">
    <name type="scientific">Planomonospora alba</name>
    <dbReference type="NCBI Taxonomy" id="161354"/>
    <lineage>
        <taxon>Bacteria</taxon>
        <taxon>Bacillati</taxon>
        <taxon>Actinomycetota</taxon>
        <taxon>Actinomycetes</taxon>
        <taxon>Streptosporangiales</taxon>
        <taxon>Streptosporangiaceae</taxon>
        <taxon>Planomonospora</taxon>
    </lineage>
</organism>
<dbReference type="Pfam" id="PF03713">
    <property type="entry name" value="DUF305"/>
    <property type="match status" value="1"/>
</dbReference>
<feature type="transmembrane region" description="Helical" evidence="2">
    <location>
        <begin position="24"/>
        <end position="43"/>
    </location>
</feature>
<dbReference type="EMBL" id="BAAAUT010000022">
    <property type="protein sequence ID" value="GAA3137360.1"/>
    <property type="molecule type" value="Genomic_DNA"/>
</dbReference>
<keyword evidence="2" id="KW-1133">Transmembrane helix</keyword>
<feature type="compositionally biased region" description="Acidic residues" evidence="1">
    <location>
        <begin position="287"/>
        <end position="302"/>
    </location>
</feature>
<keyword evidence="2" id="KW-0472">Membrane</keyword>
<reference evidence="5" key="1">
    <citation type="journal article" date="2019" name="Int. J. Syst. Evol. Microbiol.">
        <title>The Global Catalogue of Microorganisms (GCM) 10K type strain sequencing project: providing services to taxonomists for standard genome sequencing and annotation.</title>
        <authorList>
            <consortium name="The Broad Institute Genomics Platform"/>
            <consortium name="The Broad Institute Genome Sequencing Center for Infectious Disease"/>
            <person name="Wu L."/>
            <person name="Ma J."/>
        </authorList>
    </citation>
    <scope>NUCLEOTIDE SEQUENCE [LARGE SCALE GENOMIC DNA]</scope>
    <source>
        <strain evidence="5">JCM 9373</strain>
    </source>
</reference>
<dbReference type="PANTHER" id="PTHR36933">
    <property type="entry name" value="SLL0788 PROTEIN"/>
    <property type="match status" value="1"/>
</dbReference>
<evidence type="ECO:0000313" key="5">
    <source>
        <dbReference type="Proteomes" id="UP001500320"/>
    </source>
</evidence>
<feature type="region of interest" description="Disordered" evidence="1">
    <location>
        <begin position="264"/>
        <end position="347"/>
    </location>
</feature>
<proteinExistence type="predicted"/>
<evidence type="ECO:0000313" key="4">
    <source>
        <dbReference type="EMBL" id="GAA3137360.1"/>
    </source>
</evidence>
<evidence type="ECO:0000259" key="3">
    <source>
        <dbReference type="Pfam" id="PF03713"/>
    </source>
</evidence>